<keyword evidence="1" id="KW-0812">Transmembrane</keyword>
<dbReference type="EMBL" id="JAUSZT010000002">
    <property type="protein sequence ID" value="MDQ0995214.1"/>
    <property type="molecule type" value="Genomic_DNA"/>
</dbReference>
<accession>A0ABU0S3C3</accession>
<dbReference type="InterPro" id="IPR025695">
    <property type="entry name" value="DoxX-like"/>
</dbReference>
<dbReference type="RefSeq" id="WP_307276131.1">
    <property type="nucleotide sequence ID" value="NZ_JAUSZT010000002.1"/>
</dbReference>
<evidence type="ECO:0000256" key="1">
    <source>
        <dbReference type="SAM" id="Phobius"/>
    </source>
</evidence>
<gene>
    <name evidence="3" type="ORF">QFZ34_000391</name>
</gene>
<dbReference type="SUPFAM" id="SSF51735">
    <property type="entry name" value="NAD(P)-binding Rossmann-fold domains"/>
    <property type="match status" value="1"/>
</dbReference>
<dbReference type="Proteomes" id="UP001237780">
    <property type="component" value="Unassembled WGS sequence"/>
</dbReference>
<sequence>MNILVLGATGLIGSSICADLVTAGHKVVAGVRATSDPLPPGITRVVKIDLAKLIEPELWAPVLSDVDIVINCAGTLQDGPGEDTRGVHIAGPAALFGACAAAKVRRVIHFSAMGVNKEQPTAFSRTKLAAEENLISSDLDWVILRPSVVLGSGVFGASALFRALAALPWVPIVPGTGKLQVVLLSDVVDTVSHFISLENEGCLAIDLAGPEAMDIAAVIAAYRKWYGWPPAKSVVLPTFATKILFGLGDLAGALGWRPPMRSTAALEAARGAVGDPGAWTMATGIRPASLGVALRSSPASVQERWFAKLYFIKAVIFVILPMFWIATGLISLSSGYQIGIELMQRGGAGIFSAPAVIAGALADIAVGALMAYRPLTRWGLRGAIFLCLFYALAGTIILPELWREPLGPLLKIWPILLLHFVALAILKER</sequence>
<dbReference type="Pfam" id="PF13460">
    <property type="entry name" value="NAD_binding_10"/>
    <property type="match status" value="1"/>
</dbReference>
<dbReference type="InterPro" id="IPR036291">
    <property type="entry name" value="NAD(P)-bd_dom_sf"/>
</dbReference>
<name>A0ABU0S3C3_9HYPH</name>
<protein>
    <submittedName>
        <fullName evidence="3">Uncharacterized protein YbjT (DUF2867 family)</fullName>
    </submittedName>
</protein>
<feature type="transmembrane region" description="Helical" evidence="1">
    <location>
        <begin position="383"/>
        <end position="402"/>
    </location>
</feature>
<dbReference type="InterPro" id="IPR016040">
    <property type="entry name" value="NAD(P)-bd_dom"/>
</dbReference>
<keyword evidence="4" id="KW-1185">Reference proteome</keyword>
<evidence type="ECO:0000313" key="4">
    <source>
        <dbReference type="Proteomes" id="UP001237780"/>
    </source>
</evidence>
<feature type="transmembrane region" description="Helical" evidence="1">
    <location>
        <begin position="310"/>
        <end position="330"/>
    </location>
</feature>
<dbReference type="PANTHER" id="PTHR12126:SF11">
    <property type="entry name" value="NADH DEHYDROGENASE [UBIQUINONE] 1 ALPHA SUBCOMPLEX SUBUNIT 9, MITOCHONDRIAL"/>
    <property type="match status" value="1"/>
</dbReference>
<proteinExistence type="predicted"/>
<dbReference type="InterPro" id="IPR051207">
    <property type="entry name" value="ComplexI_NDUFA9_subunit"/>
</dbReference>
<dbReference type="Gene3D" id="3.40.50.720">
    <property type="entry name" value="NAD(P)-binding Rossmann-like Domain"/>
    <property type="match status" value="1"/>
</dbReference>
<evidence type="ECO:0000259" key="2">
    <source>
        <dbReference type="Pfam" id="PF13460"/>
    </source>
</evidence>
<dbReference type="Pfam" id="PF13781">
    <property type="entry name" value="DoxX_3"/>
    <property type="match status" value="1"/>
</dbReference>
<comment type="caution">
    <text evidence="3">The sequence shown here is derived from an EMBL/GenBank/DDBJ whole genome shotgun (WGS) entry which is preliminary data.</text>
</comment>
<organism evidence="3 4">
    <name type="scientific">Phyllobacterium ifriqiyense</name>
    <dbReference type="NCBI Taxonomy" id="314238"/>
    <lineage>
        <taxon>Bacteria</taxon>
        <taxon>Pseudomonadati</taxon>
        <taxon>Pseudomonadota</taxon>
        <taxon>Alphaproteobacteria</taxon>
        <taxon>Hyphomicrobiales</taxon>
        <taxon>Phyllobacteriaceae</taxon>
        <taxon>Phyllobacterium</taxon>
    </lineage>
</organism>
<keyword evidence="1" id="KW-0472">Membrane</keyword>
<feature type="transmembrane region" description="Helical" evidence="1">
    <location>
        <begin position="350"/>
        <end position="371"/>
    </location>
</feature>
<keyword evidence="1" id="KW-1133">Transmembrane helix</keyword>
<feature type="transmembrane region" description="Helical" evidence="1">
    <location>
        <begin position="408"/>
        <end position="426"/>
    </location>
</feature>
<feature type="domain" description="NAD(P)-binding" evidence="2">
    <location>
        <begin position="7"/>
        <end position="148"/>
    </location>
</feature>
<evidence type="ECO:0000313" key="3">
    <source>
        <dbReference type="EMBL" id="MDQ0995214.1"/>
    </source>
</evidence>
<dbReference type="PANTHER" id="PTHR12126">
    <property type="entry name" value="NADH-UBIQUINONE OXIDOREDUCTASE 39 KDA SUBUNIT-RELATED"/>
    <property type="match status" value="1"/>
</dbReference>
<reference evidence="3 4" key="1">
    <citation type="submission" date="2023-07" db="EMBL/GenBank/DDBJ databases">
        <title>Comparative genomics of wheat-associated soil bacteria to identify genetic determinants of phenazine resistance.</title>
        <authorList>
            <person name="Mouncey N."/>
        </authorList>
    </citation>
    <scope>NUCLEOTIDE SEQUENCE [LARGE SCALE GENOMIC DNA]</scope>
    <source>
        <strain evidence="3 4">W4I11</strain>
    </source>
</reference>